<reference evidence="4" key="1">
    <citation type="journal article" date="2014" name="Nat. Commun.">
        <title>The emerging biofuel crop Camelina sativa retains a highly undifferentiated hexaploid genome structure.</title>
        <authorList>
            <person name="Kagale S."/>
            <person name="Koh C."/>
            <person name="Nixon J."/>
            <person name="Bollina V."/>
            <person name="Clarke W.E."/>
            <person name="Tuteja R."/>
            <person name="Spillane C."/>
            <person name="Robinson S.J."/>
            <person name="Links M.G."/>
            <person name="Clarke C."/>
            <person name="Higgins E.E."/>
            <person name="Huebert T."/>
            <person name="Sharpe A.G."/>
            <person name="Parkin I.A."/>
        </authorList>
    </citation>
    <scope>NUCLEOTIDE SEQUENCE [LARGE SCALE GENOMIC DNA]</scope>
    <source>
        <strain evidence="4">cv. DH55</strain>
    </source>
</reference>
<evidence type="ECO:0000313" key="4">
    <source>
        <dbReference type="Proteomes" id="UP000694864"/>
    </source>
</evidence>
<accession>A0ABM0T193</accession>
<feature type="chain" id="PRO_5045546883" evidence="2">
    <location>
        <begin position="28"/>
        <end position="155"/>
    </location>
</feature>
<organism evidence="4 5">
    <name type="scientific">Camelina sativa</name>
    <name type="common">False flax</name>
    <name type="synonym">Myagrum sativum</name>
    <dbReference type="NCBI Taxonomy" id="90675"/>
    <lineage>
        <taxon>Eukaryota</taxon>
        <taxon>Viridiplantae</taxon>
        <taxon>Streptophyta</taxon>
        <taxon>Embryophyta</taxon>
        <taxon>Tracheophyta</taxon>
        <taxon>Spermatophyta</taxon>
        <taxon>Magnoliopsida</taxon>
        <taxon>eudicotyledons</taxon>
        <taxon>Gunneridae</taxon>
        <taxon>Pentapetalae</taxon>
        <taxon>rosids</taxon>
        <taxon>malvids</taxon>
        <taxon>Brassicales</taxon>
        <taxon>Brassicaceae</taxon>
        <taxon>Camelineae</taxon>
        <taxon>Camelina</taxon>
    </lineage>
</organism>
<dbReference type="RefSeq" id="XP_010419340.1">
    <property type="nucleotide sequence ID" value="XM_010421038.1"/>
</dbReference>
<dbReference type="PANTHER" id="PTHR31207:SF40">
    <property type="entry name" value="ECA1 GAMETOGENESIS FAMILY PROTEIN (DUF784)-RELATED"/>
    <property type="match status" value="1"/>
</dbReference>
<dbReference type="InterPro" id="IPR040220">
    <property type="entry name" value="DD11"/>
</dbReference>
<feature type="domain" description="Prolamin-like" evidence="3">
    <location>
        <begin position="71"/>
        <end position="144"/>
    </location>
</feature>
<dbReference type="GeneID" id="104705045"/>
<reference evidence="5" key="2">
    <citation type="submission" date="2025-08" db="UniProtKB">
        <authorList>
            <consortium name="RefSeq"/>
        </authorList>
    </citation>
    <scope>IDENTIFICATION</scope>
    <source>
        <tissue evidence="5">Leaf</tissue>
    </source>
</reference>
<keyword evidence="4" id="KW-1185">Reference proteome</keyword>
<proteinExistence type="predicted"/>
<evidence type="ECO:0000256" key="1">
    <source>
        <dbReference type="ARBA" id="ARBA00022729"/>
    </source>
</evidence>
<dbReference type="Proteomes" id="UP000694864">
    <property type="component" value="Chromosome 7"/>
</dbReference>
<dbReference type="PANTHER" id="PTHR31207">
    <property type="entry name" value="ECA1 GAMETOGENESIS FAMILY PROTEIN (DUF784)-RELATED-RELATED"/>
    <property type="match status" value="1"/>
</dbReference>
<protein>
    <submittedName>
        <fullName evidence="5">Uncharacterized protein LOC104705045</fullName>
    </submittedName>
</protein>
<evidence type="ECO:0000259" key="3">
    <source>
        <dbReference type="Pfam" id="PF05617"/>
    </source>
</evidence>
<sequence length="155" mass="17677">MEKKTIFMAFFAITVLLSFSYSSLAIADDLKEMLYSEFKVGTEVYWPSPDHYNFKVIRRQSIKDLKNLIDCGIKMGFDGHYCNHDIMDEVLRNKSASRKCCRSIVKAGKQCQISYMKLFSQFYQFKGVSSKALAKTAEIWKKCSAQMGGIAPFSG</sequence>
<evidence type="ECO:0000256" key="2">
    <source>
        <dbReference type="SAM" id="SignalP"/>
    </source>
</evidence>
<gene>
    <name evidence="5" type="primary">LOC104705045</name>
</gene>
<dbReference type="InterPro" id="IPR008502">
    <property type="entry name" value="Prolamin-like"/>
</dbReference>
<keyword evidence="1 2" id="KW-0732">Signal</keyword>
<dbReference type="Pfam" id="PF05617">
    <property type="entry name" value="Prolamin_like"/>
    <property type="match status" value="1"/>
</dbReference>
<name>A0ABM0T193_CAMSA</name>
<evidence type="ECO:0000313" key="5">
    <source>
        <dbReference type="RefSeq" id="XP_010419340.1"/>
    </source>
</evidence>
<feature type="signal peptide" evidence="2">
    <location>
        <begin position="1"/>
        <end position="27"/>
    </location>
</feature>